<reference evidence="5 6" key="1">
    <citation type="submission" date="2021-05" db="EMBL/GenBank/DDBJ databases">
        <title>A Polyphasic approach of four new species of the genus Ohtaekwangia: Ohtaekwangia histidinii sp. nov., Ohtaekwangia cretensis sp. nov., Ohtaekwangia indiensis sp. nov., Ohtaekwangia reichenbachii sp. nov. from diverse environment.</title>
        <authorList>
            <person name="Octaviana S."/>
        </authorList>
    </citation>
    <scope>NUCLEOTIDE SEQUENCE [LARGE SCALE GENOMIC DNA]</scope>
    <source>
        <strain evidence="5 6">PWU5</strain>
    </source>
</reference>
<dbReference type="PANTHER" id="PTHR30154:SF53">
    <property type="entry name" value="HTH-TYPE TRANSCRIPTIONAL REGULATOR LRPC"/>
    <property type="match status" value="1"/>
</dbReference>
<dbReference type="InterPro" id="IPR019885">
    <property type="entry name" value="Tscrpt_reg_HTH_AsnC-type_CS"/>
</dbReference>
<evidence type="ECO:0000259" key="4">
    <source>
        <dbReference type="PROSITE" id="PS50956"/>
    </source>
</evidence>
<proteinExistence type="predicted"/>
<name>A0AAP2E2K7_9BACT</name>
<dbReference type="InterPro" id="IPR036388">
    <property type="entry name" value="WH-like_DNA-bd_sf"/>
</dbReference>
<dbReference type="SMART" id="SM00344">
    <property type="entry name" value="HTH_ASNC"/>
    <property type="match status" value="1"/>
</dbReference>
<dbReference type="Gene3D" id="3.30.70.920">
    <property type="match status" value="1"/>
</dbReference>
<dbReference type="GO" id="GO:0043565">
    <property type="term" value="F:sequence-specific DNA binding"/>
    <property type="evidence" value="ECO:0007669"/>
    <property type="project" value="InterPro"/>
</dbReference>
<keyword evidence="2" id="KW-0238">DNA-binding</keyword>
<dbReference type="SUPFAM" id="SSF46785">
    <property type="entry name" value="Winged helix' DNA-binding domain"/>
    <property type="match status" value="1"/>
</dbReference>
<dbReference type="InterPro" id="IPR019887">
    <property type="entry name" value="Tscrpt_reg_AsnC/Lrp_C"/>
</dbReference>
<dbReference type="PRINTS" id="PR00033">
    <property type="entry name" value="HTHASNC"/>
</dbReference>
<dbReference type="AlphaFoldDB" id="A0AAP2E2K7"/>
<dbReference type="RefSeq" id="WP_254086010.1">
    <property type="nucleotide sequence ID" value="NZ_JAHESE010000022.1"/>
</dbReference>
<accession>A0AAP2E2K7</accession>
<keyword evidence="1" id="KW-0805">Transcription regulation</keyword>
<dbReference type="GO" id="GO:0005829">
    <property type="term" value="C:cytosol"/>
    <property type="evidence" value="ECO:0007669"/>
    <property type="project" value="TreeGrafter"/>
</dbReference>
<dbReference type="PANTHER" id="PTHR30154">
    <property type="entry name" value="LEUCINE-RESPONSIVE REGULATORY PROTEIN"/>
    <property type="match status" value="1"/>
</dbReference>
<dbReference type="SUPFAM" id="SSF54909">
    <property type="entry name" value="Dimeric alpha+beta barrel"/>
    <property type="match status" value="1"/>
</dbReference>
<dbReference type="InterPro" id="IPR019888">
    <property type="entry name" value="Tscrpt_reg_AsnC-like"/>
</dbReference>
<keyword evidence="3" id="KW-0804">Transcription</keyword>
<comment type="caution">
    <text evidence="5">The sequence shown here is derived from an EMBL/GenBank/DDBJ whole genome shotgun (WGS) entry which is preliminary data.</text>
</comment>
<keyword evidence="6" id="KW-1185">Reference proteome</keyword>
<dbReference type="EMBL" id="JAHESE010000022">
    <property type="protein sequence ID" value="MBT1710437.1"/>
    <property type="molecule type" value="Genomic_DNA"/>
</dbReference>
<evidence type="ECO:0000313" key="6">
    <source>
        <dbReference type="Proteomes" id="UP001319080"/>
    </source>
</evidence>
<gene>
    <name evidence="5" type="ORF">KK062_19490</name>
</gene>
<organism evidence="5 6">
    <name type="scientific">Dawidia cretensis</name>
    <dbReference type="NCBI Taxonomy" id="2782350"/>
    <lineage>
        <taxon>Bacteria</taxon>
        <taxon>Pseudomonadati</taxon>
        <taxon>Bacteroidota</taxon>
        <taxon>Cytophagia</taxon>
        <taxon>Cytophagales</taxon>
        <taxon>Chryseotaleaceae</taxon>
        <taxon>Dawidia</taxon>
    </lineage>
</organism>
<evidence type="ECO:0000313" key="5">
    <source>
        <dbReference type="EMBL" id="MBT1710437.1"/>
    </source>
</evidence>
<dbReference type="InterPro" id="IPR011008">
    <property type="entry name" value="Dimeric_a/b-barrel"/>
</dbReference>
<dbReference type="InterPro" id="IPR036390">
    <property type="entry name" value="WH_DNA-bd_sf"/>
</dbReference>
<dbReference type="Proteomes" id="UP001319080">
    <property type="component" value="Unassembled WGS sequence"/>
</dbReference>
<dbReference type="GO" id="GO:0043200">
    <property type="term" value="P:response to amino acid"/>
    <property type="evidence" value="ECO:0007669"/>
    <property type="project" value="TreeGrafter"/>
</dbReference>
<dbReference type="Pfam" id="PF13404">
    <property type="entry name" value="HTH_AsnC-type"/>
    <property type="match status" value="1"/>
</dbReference>
<protein>
    <submittedName>
        <fullName evidence="5">Lrp/AsnC family transcriptional regulator</fullName>
    </submittedName>
</protein>
<evidence type="ECO:0000256" key="1">
    <source>
        <dbReference type="ARBA" id="ARBA00023015"/>
    </source>
</evidence>
<dbReference type="FunFam" id="1.10.10.10:FF:000186">
    <property type="entry name" value="AsnC family transcriptional regulator"/>
    <property type="match status" value="1"/>
</dbReference>
<evidence type="ECO:0000256" key="3">
    <source>
        <dbReference type="ARBA" id="ARBA00023163"/>
    </source>
</evidence>
<sequence>MRTFDELNWKILQELQKNARVSNAEIGRTIGLSAPAVAERIVRMEEDGVIQGYQPVIDYDKLNLPVKVFIHFKAGAMKHNEMVRKIDKMPQIVEWHAVTGENCMLLKVVVASTKELETLLVELGRFGDTTTSLILSGNSFPRILRK</sequence>
<feature type="domain" description="HTH asnC-type" evidence="4">
    <location>
        <begin position="4"/>
        <end position="65"/>
    </location>
</feature>
<dbReference type="Pfam" id="PF01037">
    <property type="entry name" value="AsnC_trans_reg"/>
    <property type="match status" value="1"/>
</dbReference>
<dbReference type="PROSITE" id="PS50956">
    <property type="entry name" value="HTH_ASNC_2"/>
    <property type="match status" value="1"/>
</dbReference>
<evidence type="ECO:0000256" key="2">
    <source>
        <dbReference type="ARBA" id="ARBA00023125"/>
    </source>
</evidence>
<dbReference type="Gene3D" id="1.10.10.10">
    <property type="entry name" value="Winged helix-like DNA-binding domain superfamily/Winged helix DNA-binding domain"/>
    <property type="match status" value="1"/>
</dbReference>
<dbReference type="PROSITE" id="PS00519">
    <property type="entry name" value="HTH_ASNC_1"/>
    <property type="match status" value="1"/>
</dbReference>
<dbReference type="InterPro" id="IPR000485">
    <property type="entry name" value="AsnC-type_HTH_dom"/>
</dbReference>